<reference evidence="2" key="1">
    <citation type="submission" date="2022-11" db="UniProtKB">
        <authorList>
            <consortium name="WormBaseParasite"/>
        </authorList>
    </citation>
    <scope>IDENTIFICATION</scope>
</reference>
<accession>A0A914R786</accession>
<evidence type="ECO:0000313" key="2">
    <source>
        <dbReference type="WBParaSite" id="PEQ_0000232601-mRNA-1"/>
    </source>
</evidence>
<name>A0A914R786_PAREQ</name>
<evidence type="ECO:0000313" key="1">
    <source>
        <dbReference type="Proteomes" id="UP000887564"/>
    </source>
</evidence>
<protein>
    <submittedName>
        <fullName evidence="2">Secreted protein</fullName>
    </submittedName>
</protein>
<dbReference type="WBParaSite" id="PEQ_0000232601-mRNA-1">
    <property type="protein sequence ID" value="PEQ_0000232601-mRNA-1"/>
    <property type="gene ID" value="PEQ_0000232601"/>
</dbReference>
<organism evidence="1 2">
    <name type="scientific">Parascaris equorum</name>
    <name type="common">Equine roundworm</name>
    <dbReference type="NCBI Taxonomy" id="6256"/>
    <lineage>
        <taxon>Eukaryota</taxon>
        <taxon>Metazoa</taxon>
        <taxon>Ecdysozoa</taxon>
        <taxon>Nematoda</taxon>
        <taxon>Chromadorea</taxon>
        <taxon>Rhabditida</taxon>
        <taxon>Spirurina</taxon>
        <taxon>Ascaridomorpha</taxon>
        <taxon>Ascaridoidea</taxon>
        <taxon>Ascarididae</taxon>
        <taxon>Parascaris</taxon>
    </lineage>
</organism>
<keyword evidence="1" id="KW-1185">Reference proteome</keyword>
<dbReference type="Proteomes" id="UP000887564">
    <property type="component" value="Unplaced"/>
</dbReference>
<dbReference type="AlphaFoldDB" id="A0A914R786"/>
<sequence>MLRFADLFILFAVTDSSVKKVRFGFCRTNALLKVVFAATLSCFLLSRGCRYMCHIDSRMRPAADKTIKRGLHCFNMRCFLGWSSR</sequence>
<proteinExistence type="predicted"/>